<name>A0A927MWT5_9ACTN</name>
<dbReference type="SUPFAM" id="SSF55961">
    <property type="entry name" value="Bet v1-like"/>
    <property type="match status" value="1"/>
</dbReference>
<proteinExistence type="predicted"/>
<organism evidence="1 2">
    <name type="scientific">Actinopolymorpha pittospori</name>
    <dbReference type="NCBI Taxonomy" id="648752"/>
    <lineage>
        <taxon>Bacteria</taxon>
        <taxon>Bacillati</taxon>
        <taxon>Actinomycetota</taxon>
        <taxon>Actinomycetes</taxon>
        <taxon>Propionibacteriales</taxon>
        <taxon>Actinopolymorphaceae</taxon>
        <taxon>Actinopolymorpha</taxon>
    </lineage>
</organism>
<comment type="caution">
    <text evidence="1">The sequence shown here is derived from an EMBL/GenBank/DDBJ whole genome shotgun (WGS) entry which is preliminary data.</text>
</comment>
<evidence type="ECO:0000313" key="2">
    <source>
        <dbReference type="Proteomes" id="UP000638648"/>
    </source>
</evidence>
<accession>A0A927MWT5</accession>
<reference evidence="1" key="1">
    <citation type="submission" date="2020-10" db="EMBL/GenBank/DDBJ databases">
        <title>Sequencing the genomes of 1000 actinobacteria strains.</title>
        <authorList>
            <person name="Klenk H.-P."/>
        </authorList>
    </citation>
    <scope>NUCLEOTIDE SEQUENCE</scope>
    <source>
        <strain evidence="1">DSM 45354</strain>
    </source>
</reference>
<dbReference type="AlphaFoldDB" id="A0A927MWT5"/>
<dbReference type="RefSeq" id="WP_192750808.1">
    <property type="nucleotide sequence ID" value="NZ_BAABJL010000109.1"/>
</dbReference>
<gene>
    <name evidence="1" type="ORF">HEB94_003576</name>
</gene>
<dbReference type="Proteomes" id="UP000638648">
    <property type="component" value="Unassembled WGS sequence"/>
</dbReference>
<protein>
    <submittedName>
        <fullName evidence="1">Uncharacterized protein YndB with AHSA1/START domain</fullName>
    </submittedName>
</protein>
<dbReference type="Gene3D" id="3.30.530.20">
    <property type="match status" value="1"/>
</dbReference>
<dbReference type="EMBL" id="JADBEM010000001">
    <property type="protein sequence ID" value="MBE1606728.1"/>
    <property type="molecule type" value="Genomic_DNA"/>
</dbReference>
<evidence type="ECO:0000313" key="1">
    <source>
        <dbReference type="EMBL" id="MBE1606728.1"/>
    </source>
</evidence>
<sequence length="144" mass="16144">MGIRVSREIAAPARRVWELLADWERQGEWMPVTTVRALPGQREGVGTRIEAVTGLGPARVVDPMEVISWEPPRRCVTRHLGHMVRGTASFEVEPLGPDRCRFVWTEDLDPGRSAALRTAYGVLGQAVTPFFSLALWRLGRIAER</sequence>
<dbReference type="Pfam" id="PF10604">
    <property type="entry name" value="Polyketide_cyc2"/>
    <property type="match status" value="1"/>
</dbReference>
<dbReference type="CDD" id="cd07821">
    <property type="entry name" value="PYR_PYL_RCAR_like"/>
    <property type="match status" value="1"/>
</dbReference>
<dbReference type="InterPro" id="IPR023393">
    <property type="entry name" value="START-like_dom_sf"/>
</dbReference>
<keyword evidence="2" id="KW-1185">Reference proteome</keyword>
<dbReference type="InterPro" id="IPR019587">
    <property type="entry name" value="Polyketide_cyclase/dehydratase"/>
</dbReference>